<dbReference type="EMBL" id="JAEAOA010001131">
    <property type="protein sequence ID" value="KAK3593129.1"/>
    <property type="molecule type" value="Genomic_DNA"/>
</dbReference>
<feature type="transmembrane region" description="Helical" evidence="5">
    <location>
        <begin position="46"/>
        <end position="66"/>
    </location>
</feature>
<comment type="caution">
    <text evidence="6">The sequence shown here is derived from an EMBL/GenBank/DDBJ whole genome shotgun (WGS) entry which is preliminary data.</text>
</comment>
<evidence type="ECO:0000256" key="4">
    <source>
        <dbReference type="ARBA" id="ARBA00023136"/>
    </source>
</evidence>
<organism evidence="6 7">
    <name type="scientific">Potamilus streckersoni</name>
    <dbReference type="NCBI Taxonomy" id="2493646"/>
    <lineage>
        <taxon>Eukaryota</taxon>
        <taxon>Metazoa</taxon>
        <taxon>Spiralia</taxon>
        <taxon>Lophotrochozoa</taxon>
        <taxon>Mollusca</taxon>
        <taxon>Bivalvia</taxon>
        <taxon>Autobranchia</taxon>
        <taxon>Heteroconchia</taxon>
        <taxon>Palaeoheterodonta</taxon>
        <taxon>Unionida</taxon>
        <taxon>Unionoidea</taxon>
        <taxon>Unionidae</taxon>
        <taxon>Ambleminae</taxon>
        <taxon>Lampsilini</taxon>
        <taxon>Potamilus</taxon>
    </lineage>
</organism>
<dbReference type="GO" id="GO:0016020">
    <property type="term" value="C:membrane"/>
    <property type="evidence" value="ECO:0007669"/>
    <property type="project" value="UniProtKB-SubCell"/>
</dbReference>
<dbReference type="PANTHER" id="PTHR24064">
    <property type="entry name" value="SOLUTE CARRIER FAMILY 22 MEMBER"/>
    <property type="match status" value="1"/>
</dbReference>
<evidence type="ECO:0000313" key="6">
    <source>
        <dbReference type="EMBL" id="KAK3593129.1"/>
    </source>
</evidence>
<feature type="transmembrane region" description="Helical" evidence="5">
    <location>
        <begin position="12"/>
        <end position="34"/>
    </location>
</feature>
<name>A0AAE0VX22_9BIVA</name>
<proteinExistence type="predicted"/>
<reference evidence="6" key="1">
    <citation type="journal article" date="2021" name="Genome Biol. Evol.">
        <title>A High-Quality Reference Genome for a Parasitic Bivalve with Doubly Uniparental Inheritance (Bivalvia: Unionida).</title>
        <authorList>
            <person name="Smith C.H."/>
        </authorList>
    </citation>
    <scope>NUCLEOTIDE SEQUENCE</scope>
    <source>
        <strain evidence="6">CHS0354</strain>
    </source>
</reference>
<keyword evidence="7" id="KW-1185">Reference proteome</keyword>
<dbReference type="Proteomes" id="UP001195483">
    <property type="component" value="Unassembled WGS sequence"/>
</dbReference>
<feature type="non-terminal residue" evidence="6">
    <location>
        <position position="256"/>
    </location>
</feature>
<dbReference type="AlphaFoldDB" id="A0AAE0VX22"/>
<reference evidence="6" key="3">
    <citation type="submission" date="2023-05" db="EMBL/GenBank/DDBJ databases">
        <authorList>
            <person name="Smith C.H."/>
        </authorList>
    </citation>
    <scope>NUCLEOTIDE SEQUENCE</scope>
    <source>
        <strain evidence="6">CHS0354</strain>
        <tissue evidence="6">Mantle</tissue>
    </source>
</reference>
<protein>
    <submittedName>
        <fullName evidence="6">Uncharacterized protein</fullName>
    </submittedName>
</protein>
<reference evidence="6" key="2">
    <citation type="journal article" date="2021" name="Genome Biol. Evol.">
        <title>Developing a high-quality reference genome for a parasitic bivalve with doubly uniparental inheritance (Bivalvia: Unionida).</title>
        <authorList>
            <person name="Smith C.H."/>
        </authorList>
    </citation>
    <scope>NUCLEOTIDE SEQUENCE</scope>
    <source>
        <strain evidence="6">CHS0354</strain>
        <tissue evidence="6">Mantle</tissue>
    </source>
</reference>
<evidence type="ECO:0000256" key="1">
    <source>
        <dbReference type="ARBA" id="ARBA00004141"/>
    </source>
</evidence>
<gene>
    <name evidence="6" type="ORF">CHS0354_018259</name>
</gene>
<dbReference type="InterPro" id="IPR036259">
    <property type="entry name" value="MFS_trans_sf"/>
</dbReference>
<evidence type="ECO:0000313" key="7">
    <source>
        <dbReference type="Proteomes" id="UP001195483"/>
    </source>
</evidence>
<keyword evidence="4 5" id="KW-0472">Membrane</keyword>
<dbReference type="Gene3D" id="1.20.1250.20">
    <property type="entry name" value="MFS general substrate transporter like domains"/>
    <property type="match status" value="1"/>
</dbReference>
<feature type="transmembrane region" description="Helical" evidence="5">
    <location>
        <begin position="112"/>
        <end position="130"/>
    </location>
</feature>
<sequence length="256" mass="27728">MELVGPSKRLWAGIVNEYFFALGLLVIGAIAFALRDWKDIELITDASFAVYLLYWWMVASMVYYGLTLNTGNLGGDFHLNFIISGLVEFPAYTFGILLLNRLGRKKLHCSSMLLWRIACLSTILTVLYGGDVPTADAFATADPVASTISAISTVRNRNIVLAISETSAAGSVIDTPRESLMSAMFQVSTTLRPAFTRPFDFESTSMIGQIVASAAFGIIDVSSAELYPTVVQNSDMGGSSCCVRRGGMVAPYVVDL</sequence>
<evidence type="ECO:0000256" key="2">
    <source>
        <dbReference type="ARBA" id="ARBA00022692"/>
    </source>
</evidence>
<accession>A0AAE0VX22</accession>
<comment type="subcellular location">
    <subcellularLocation>
        <location evidence="1">Membrane</location>
        <topology evidence="1">Multi-pass membrane protein</topology>
    </subcellularLocation>
</comment>
<evidence type="ECO:0000256" key="5">
    <source>
        <dbReference type="SAM" id="Phobius"/>
    </source>
</evidence>
<keyword evidence="3 5" id="KW-1133">Transmembrane helix</keyword>
<feature type="transmembrane region" description="Helical" evidence="5">
    <location>
        <begin position="78"/>
        <end position="100"/>
    </location>
</feature>
<keyword evidence="2 5" id="KW-0812">Transmembrane</keyword>
<evidence type="ECO:0000256" key="3">
    <source>
        <dbReference type="ARBA" id="ARBA00022989"/>
    </source>
</evidence>